<dbReference type="Proteomes" id="UP000612233">
    <property type="component" value="Unassembled WGS sequence"/>
</dbReference>
<reference evidence="1" key="1">
    <citation type="submission" date="2020-09" db="EMBL/GenBank/DDBJ databases">
        <authorList>
            <person name="Kim M.K."/>
        </authorList>
    </citation>
    <scope>NUCLEOTIDE SEQUENCE</scope>
    <source>
        <strain evidence="1">BT664</strain>
    </source>
</reference>
<gene>
    <name evidence="1" type="ORF">IC235_12600</name>
</gene>
<dbReference type="PANTHER" id="PTHR35580:SF1">
    <property type="entry name" value="PHYTASE-LIKE DOMAIN-CONTAINING PROTEIN"/>
    <property type="match status" value="1"/>
</dbReference>
<proteinExistence type="predicted"/>
<organism evidence="1 2">
    <name type="scientific">Hymenobacter montanus</name>
    <dbReference type="NCBI Taxonomy" id="2771359"/>
    <lineage>
        <taxon>Bacteria</taxon>
        <taxon>Pseudomonadati</taxon>
        <taxon>Bacteroidota</taxon>
        <taxon>Cytophagia</taxon>
        <taxon>Cytophagales</taxon>
        <taxon>Hymenobacteraceae</taxon>
        <taxon>Hymenobacter</taxon>
    </lineage>
</organism>
<dbReference type="NCBIfam" id="TIGR04183">
    <property type="entry name" value="Por_Secre_tail"/>
    <property type="match status" value="1"/>
</dbReference>
<evidence type="ECO:0000313" key="2">
    <source>
        <dbReference type="Proteomes" id="UP000612233"/>
    </source>
</evidence>
<accession>A0A927BDB8</accession>
<dbReference type="PANTHER" id="PTHR35580">
    <property type="entry name" value="CELL SURFACE GLYCOPROTEIN (S-LAYER PROTEIN)-LIKE PROTEIN"/>
    <property type="match status" value="1"/>
</dbReference>
<dbReference type="InterPro" id="IPR052918">
    <property type="entry name" value="Motility_Chemotaxis_Reg"/>
</dbReference>
<dbReference type="AlphaFoldDB" id="A0A927BDB8"/>
<comment type="caution">
    <text evidence="1">The sequence shown here is derived from an EMBL/GenBank/DDBJ whole genome shotgun (WGS) entry which is preliminary data.</text>
</comment>
<dbReference type="Gene3D" id="2.80.10.50">
    <property type="match status" value="1"/>
</dbReference>
<keyword evidence="2" id="KW-1185">Reference proteome</keyword>
<sequence>MGKLNPDGSLAWLRQYENNLPWTLAVDATGNLYVGGSFSRTISFGSLTLTDPSIRLFVAKLTPQGEGLWGKVEEGSPLDRLNYGLSSLTTDAAGNVYASGGFIGAMRFGSEAANQLVSSGLAYDVFLYKFSPSGSVLWGRKAGGTGNDGNSDLAADASGNTYLTGVFTGSATFGTVTLNATNAADQDLYVAKFDPQGSIMWAQRAGTANNDAGKAIAVDAAGVVAVGGFINSRLVGPRFESMTYLACYGANGNPLWSREIAPSVLSSGYSGVADVAFDGRGGLYAISTYLGTLTLGSTTLPVVSKESAFVVRYNGQGTARWAGAAIPDVTDVSKFAFTYIATDAAGNAYLVGEGAGTISLGPLNTAGGNYQSIFEAKLNSGGVLTAARTPGAALTLTAYPNPASERATLVLPSGGGELTITDGLGRRVRTQVLPAVAGTVELGLGGLAPGLYQVRAQLGNGQTAATRLLVR</sequence>
<protein>
    <submittedName>
        <fullName evidence="1">T9SS type A sorting domain-containing protein</fullName>
    </submittedName>
</protein>
<evidence type="ECO:0000313" key="1">
    <source>
        <dbReference type="EMBL" id="MBD2768726.1"/>
    </source>
</evidence>
<dbReference type="RefSeq" id="WP_191005540.1">
    <property type="nucleotide sequence ID" value="NZ_JACXAD010000013.1"/>
</dbReference>
<dbReference type="SUPFAM" id="SSF101898">
    <property type="entry name" value="NHL repeat"/>
    <property type="match status" value="1"/>
</dbReference>
<dbReference type="EMBL" id="JACXAD010000013">
    <property type="protein sequence ID" value="MBD2768726.1"/>
    <property type="molecule type" value="Genomic_DNA"/>
</dbReference>
<dbReference type="InterPro" id="IPR026444">
    <property type="entry name" value="Secre_tail"/>
</dbReference>
<name>A0A927BDB8_9BACT</name>